<comment type="caution">
    <text evidence="2">The sequence shown here is derived from an EMBL/GenBank/DDBJ whole genome shotgun (WGS) entry which is preliminary data.</text>
</comment>
<name>A0A135UNU5_9PEZI</name>
<reference evidence="2 3" key="1">
    <citation type="submission" date="2014-02" db="EMBL/GenBank/DDBJ databases">
        <title>The genome sequence of Colletotrichum nymphaeae SA-01.</title>
        <authorList>
            <person name="Baroncelli R."/>
            <person name="Thon M.R."/>
        </authorList>
    </citation>
    <scope>NUCLEOTIDE SEQUENCE [LARGE SCALE GENOMIC DNA]</scope>
    <source>
        <strain evidence="2 3">SA-01</strain>
    </source>
</reference>
<proteinExistence type="predicted"/>
<feature type="compositionally biased region" description="Polar residues" evidence="1">
    <location>
        <begin position="72"/>
        <end position="90"/>
    </location>
</feature>
<organism evidence="2 3">
    <name type="scientific">Colletotrichum nymphaeae SA-01</name>
    <dbReference type="NCBI Taxonomy" id="1460502"/>
    <lineage>
        <taxon>Eukaryota</taxon>
        <taxon>Fungi</taxon>
        <taxon>Dikarya</taxon>
        <taxon>Ascomycota</taxon>
        <taxon>Pezizomycotina</taxon>
        <taxon>Sordariomycetes</taxon>
        <taxon>Hypocreomycetidae</taxon>
        <taxon>Glomerellales</taxon>
        <taxon>Glomerellaceae</taxon>
        <taxon>Colletotrichum</taxon>
        <taxon>Colletotrichum acutatum species complex</taxon>
    </lineage>
</organism>
<dbReference type="EMBL" id="JEMN01000336">
    <property type="protein sequence ID" value="KXH62064.1"/>
    <property type="molecule type" value="Genomic_DNA"/>
</dbReference>
<dbReference type="Proteomes" id="UP000070054">
    <property type="component" value="Unassembled WGS sequence"/>
</dbReference>
<evidence type="ECO:0000313" key="3">
    <source>
        <dbReference type="Proteomes" id="UP000070054"/>
    </source>
</evidence>
<keyword evidence="3" id="KW-1185">Reference proteome</keyword>
<feature type="region of interest" description="Disordered" evidence="1">
    <location>
        <begin position="72"/>
        <end position="121"/>
    </location>
</feature>
<accession>A0A135UNU5</accession>
<gene>
    <name evidence="2" type="ORF">CNYM01_02357</name>
</gene>
<evidence type="ECO:0000256" key="1">
    <source>
        <dbReference type="SAM" id="MobiDB-lite"/>
    </source>
</evidence>
<evidence type="ECO:0000313" key="2">
    <source>
        <dbReference type="EMBL" id="KXH62064.1"/>
    </source>
</evidence>
<protein>
    <submittedName>
        <fullName evidence="2">Uncharacterized protein</fullName>
    </submittedName>
</protein>
<sequence length="121" mass="13843">MNKPATERSQSHAFSEGGMSEEYINTSFFTRQSPFETAGNEVAVEAHKAEQMVPRLFQIINPRDPNMLMYLPQTQPTPSRWAQAQNTTKTKTPRPSARKATCLLQQDIPYRELDRQKSSIK</sequence>
<feature type="compositionally biased region" description="Basic and acidic residues" evidence="1">
    <location>
        <begin position="109"/>
        <end position="121"/>
    </location>
</feature>
<dbReference type="AlphaFoldDB" id="A0A135UNU5"/>